<sequence length="271" mass="29402">MILEDLQETVSFIRTKTSAKPKIGVVLGSGLGAFVKDVEVEATIPYKEIPHFSPPTVEGHSGNLIFGKVGGQSIAILQGRNHFYEGHPMSSVVFPVRTLAMLGVETLILTNSAGGFGESMQAGDFMIIEDHINLMGTNPLMGPNIKELGPRFPDMTEAYDKRLISIMEQLLQKQGTRYHKGIYCGVSGPTYETPAEVRYLKLIGGKAVGMSTVPETIAANHLGLRVAALSCITNLAAGISNHKLSHTEVTETAKRVELEFSSFLREFIGQL</sequence>
<comment type="function">
    <text evidence="5">The purine nucleoside phosphorylases catalyze the phosphorolytic breakdown of the N-glycosidic bond in the beta-(deoxy)ribonucleoside molecules, with the formation of the corresponding free purine bases and pentose-1-phosphate.</text>
</comment>
<dbReference type="SUPFAM" id="SSF53167">
    <property type="entry name" value="Purine and uridine phosphorylases"/>
    <property type="match status" value="1"/>
</dbReference>
<dbReference type="PIRSF" id="PIRSF000477">
    <property type="entry name" value="PurNPase"/>
    <property type="match status" value="1"/>
</dbReference>
<dbReference type="GO" id="GO:0004731">
    <property type="term" value="F:purine-nucleoside phosphorylase activity"/>
    <property type="evidence" value="ECO:0007669"/>
    <property type="project" value="UniProtKB-EC"/>
</dbReference>
<evidence type="ECO:0000256" key="4">
    <source>
        <dbReference type="ARBA" id="ARBA00022679"/>
    </source>
</evidence>
<keyword evidence="8" id="KW-1185">Reference proteome</keyword>
<dbReference type="RefSeq" id="WP_243536410.1">
    <property type="nucleotide sequence ID" value="NZ_CP093442.1"/>
</dbReference>
<evidence type="ECO:0000256" key="3">
    <source>
        <dbReference type="ARBA" id="ARBA00022676"/>
    </source>
</evidence>
<accession>A0ABY4C6E6</accession>
<dbReference type="NCBIfam" id="NF006054">
    <property type="entry name" value="PRK08202.1"/>
    <property type="match status" value="1"/>
</dbReference>
<dbReference type="NCBIfam" id="TIGR01700">
    <property type="entry name" value="PNPH"/>
    <property type="match status" value="1"/>
</dbReference>
<keyword evidence="4 5" id="KW-0808">Transferase</keyword>
<dbReference type="EMBL" id="CP093442">
    <property type="protein sequence ID" value="UOF00453.1"/>
    <property type="molecule type" value="Genomic_DNA"/>
</dbReference>
<dbReference type="Proteomes" id="UP000830116">
    <property type="component" value="Chromosome"/>
</dbReference>
<evidence type="ECO:0000256" key="5">
    <source>
        <dbReference type="PIRNR" id="PIRNR000477"/>
    </source>
</evidence>
<feature type="domain" description="Nucleoside phosphorylase" evidence="6">
    <location>
        <begin position="22"/>
        <end position="268"/>
    </location>
</feature>
<reference evidence="7" key="1">
    <citation type="submission" date="2022-03" db="EMBL/GenBank/DDBJ databases">
        <title>Genome Identification and Characterization of new species Bdellovibrio reynosense LBG001 sp. nov. from a Mexico soil sample.</title>
        <authorList>
            <person name="Camilli A."/>
            <person name="Ajao Y."/>
            <person name="Guo X."/>
        </authorList>
    </citation>
    <scope>NUCLEOTIDE SEQUENCE</scope>
    <source>
        <strain evidence="7">LBG001</strain>
    </source>
</reference>
<dbReference type="Pfam" id="PF01048">
    <property type="entry name" value="PNP_UDP_1"/>
    <property type="match status" value="1"/>
</dbReference>
<protein>
    <recommendedName>
        <fullName evidence="5">Purine nucleoside phosphorylase</fullName>
        <ecNumber evidence="5">2.4.2.1</ecNumber>
    </recommendedName>
    <alternativeName>
        <fullName evidence="5">Inosine-guanosine phosphorylase</fullName>
    </alternativeName>
</protein>
<comment type="similarity">
    <text evidence="2 5">Belongs to the PNP/MTAP phosphorylase family.</text>
</comment>
<dbReference type="EC" id="2.4.2.1" evidence="5"/>
<dbReference type="PANTHER" id="PTHR11904">
    <property type="entry name" value="METHYLTHIOADENOSINE/PURINE NUCLEOSIDE PHOSPHORYLASE"/>
    <property type="match status" value="1"/>
</dbReference>
<keyword evidence="3 5" id="KW-0328">Glycosyltransferase</keyword>
<evidence type="ECO:0000313" key="7">
    <source>
        <dbReference type="EMBL" id="UOF00453.1"/>
    </source>
</evidence>
<gene>
    <name evidence="7" type="ORF">MNR06_12165</name>
</gene>
<dbReference type="InterPro" id="IPR011268">
    <property type="entry name" value="Purine_phosphorylase"/>
</dbReference>
<dbReference type="InterPro" id="IPR035994">
    <property type="entry name" value="Nucleoside_phosphorylase_sf"/>
</dbReference>
<evidence type="ECO:0000256" key="2">
    <source>
        <dbReference type="ARBA" id="ARBA00006751"/>
    </source>
</evidence>
<evidence type="ECO:0000259" key="6">
    <source>
        <dbReference type="Pfam" id="PF01048"/>
    </source>
</evidence>
<dbReference type="InterPro" id="IPR011270">
    <property type="entry name" value="Pur_Nuc_Pase_Ino/Guo-sp"/>
</dbReference>
<proteinExistence type="inferred from homology"/>
<evidence type="ECO:0000256" key="1">
    <source>
        <dbReference type="ARBA" id="ARBA00005058"/>
    </source>
</evidence>
<dbReference type="Gene3D" id="3.40.50.1580">
    <property type="entry name" value="Nucleoside phosphorylase domain"/>
    <property type="match status" value="1"/>
</dbReference>
<name>A0ABY4C6E6_9BACT</name>
<dbReference type="PANTHER" id="PTHR11904:SF9">
    <property type="entry name" value="PURINE NUCLEOSIDE PHOSPHORYLASE-RELATED"/>
    <property type="match status" value="1"/>
</dbReference>
<organism evidence="7 8">
    <name type="scientific">Bdellovibrio reynosensis</name>
    <dbReference type="NCBI Taxonomy" id="2835041"/>
    <lineage>
        <taxon>Bacteria</taxon>
        <taxon>Pseudomonadati</taxon>
        <taxon>Bdellovibrionota</taxon>
        <taxon>Bdellovibrionia</taxon>
        <taxon>Bdellovibrionales</taxon>
        <taxon>Pseudobdellovibrionaceae</taxon>
        <taxon>Bdellovibrio</taxon>
    </lineage>
</organism>
<dbReference type="InterPro" id="IPR000845">
    <property type="entry name" value="Nucleoside_phosphorylase_d"/>
</dbReference>
<dbReference type="CDD" id="cd09009">
    <property type="entry name" value="PNP-EcPNPII_like"/>
    <property type="match status" value="1"/>
</dbReference>
<evidence type="ECO:0000313" key="8">
    <source>
        <dbReference type="Proteomes" id="UP000830116"/>
    </source>
</evidence>
<comment type="pathway">
    <text evidence="1 5">Purine metabolism; purine nucleoside salvage.</text>
</comment>
<dbReference type="NCBIfam" id="TIGR01697">
    <property type="entry name" value="PNPH-PUNA-XAPA"/>
    <property type="match status" value="1"/>
</dbReference>